<dbReference type="PANTHER" id="PTHR40788:SF1">
    <property type="entry name" value="IPA PROTEIN"/>
    <property type="match status" value="1"/>
</dbReference>
<gene>
    <name evidence="2" type="ORF">LSUE1_G004513</name>
</gene>
<dbReference type="PANTHER" id="PTHR40788">
    <property type="entry name" value="CLR5 DOMAIN-CONTAINING PROTEIN-RELATED"/>
    <property type="match status" value="1"/>
</dbReference>
<feature type="region of interest" description="Disordered" evidence="1">
    <location>
        <begin position="720"/>
        <end position="752"/>
    </location>
</feature>
<dbReference type="Proteomes" id="UP000469558">
    <property type="component" value="Unassembled WGS sequence"/>
</dbReference>
<dbReference type="OrthoDB" id="2922289at2759"/>
<feature type="compositionally biased region" description="Polar residues" evidence="1">
    <location>
        <begin position="732"/>
        <end position="747"/>
    </location>
</feature>
<organism evidence="2 3">
    <name type="scientific">Lachnellula suecica</name>
    <dbReference type="NCBI Taxonomy" id="602035"/>
    <lineage>
        <taxon>Eukaryota</taxon>
        <taxon>Fungi</taxon>
        <taxon>Dikarya</taxon>
        <taxon>Ascomycota</taxon>
        <taxon>Pezizomycotina</taxon>
        <taxon>Leotiomycetes</taxon>
        <taxon>Helotiales</taxon>
        <taxon>Lachnaceae</taxon>
        <taxon>Lachnellula</taxon>
    </lineage>
</organism>
<dbReference type="EMBL" id="QGMK01000291">
    <property type="protein sequence ID" value="TVY82655.1"/>
    <property type="molecule type" value="Genomic_DNA"/>
</dbReference>
<evidence type="ECO:0000313" key="2">
    <source>
        <dbReference type="EMBL" id="TVY82655.1"/>
    </source>
</evidence>
<evidence type="ECO:0000313" key="3">
    <source>
        <dbReference type="Proteomes" id="UP000469558"/>
    </source>
</evidence>
<dbReference type="GO" id="GO:0003729">
    <property type="term" value="F:mRNA binding"/>
    <property type="evidence" value="ECO:0007669"/>
    <property type="project" value="InterPro"/>
</dbReference>
<reference evidence="2 3" key="1">
    <citation type="submission" date="2018-05" db="EMBL/GenBank/DDBJ databases">
        <title>Genome sequencing and assembly of the regulated plant pathogen Lachnellula willkommii and related sister species for the development of diagnostic species identification markers.</title>
        <authorList>
            <person name="Giroux E."/>
            <person name="Bilodeau G."/>
        </authorList>
    </citation>
    <scope>NUCLEOTIDE SEQUENCE [LARGE SCALE GENOMIC DNA]</scope>
    <source>
        <strain evidence="2 3">CBS 268.59</strain>
    </source>
</reference>
<protein>
    <submittedName>
        <fullName evidence="2">Uncharacterized protein</fullName>
    </submittedName>
</protein>
<keyword evidence="3" id="KW-1185">Reference proteome</keyword>
<name>A0A8T9CAB0_9HELO</name>
<evidence type="ECO:0000256" key="1">
    <source>
        <dbReference type="SAM" id="MobiDB-lite"/>
    </source>
</evidence>
<sequence length="858" mass="98542">MFTRRFIHSSRKSHTIQISGSNYRYIRGCRVPDNPPCTCTECAQQYRTVEEQEKDWPWTYAYKSAFSNELADEVCTQLVESIKNDREFLQGEMKLRRSEIARRWMNETPESREGLLKSASPHLYQRKWHEPNIWYEQRYLDTGYIFESRKHQYIHLVPGLSLDNLKEDASRLIKLLQLRTEHSPAELATSDNRRLSFGWRGGIVENHYNECAIALHGPEYGSLVPWVHDEVHRGDSIGFPRGLLILMAQSHILGLLRGVVEDLMKIPENEGPTTLITPDFVYKSSLGESTMYIDEAFSNCPAFDLAKLANISNDRLNSAKDHLFDLQTDPAYMRRYVQLIRTSGYSASTLSEGVTLALTSRDLDFEEWTVRHWAWIRLEISELKILYDKFSDQINRGQNLPPEYGNKLASFEALVLHLLALQSRNISHAYPFRPGFQRNHAVSSVKTSLEDGRVKETISHRFKDYSDDPRERRIPGSELFVKDPLDWSINMLATGPNALRSGVLDKFRWLEFLDQHLSNASKEERERIDETLLRKISDLAALNELLELTRSHRPRAFIRDMAGFRDAEQGLAWRFIGPRIRSAEIDDASKVMARVRTLEEIPLSIGAGQALKTFMDSEPPIDLSDHDRWINERQTLRMYWDRFRKKHQKRLKRAGISHIDIEVDLKLSVDSDIDSFMEKFKAEKEKFLASTKAIPPPEKDDVPHLPQTEWGITPEVENPVGELKVKTKTRGEASSINEELANPNTANPGDGQQLAEKVPVKRSAFNVFSSLFEKGGSESVPWQDFVNAMAKVGFMSRSSGGSAVTFEPIPGSKWYEQGTIVVHRPHPVSSLDPVMLRSIGKRMTKWFGWSSETFELDK</sequence>
<dbReference type="AlphaFoldDB" id="A0A8T9CAB0"/>
<comment type="caution">
    <text evidence="2">The sequence shown here is derived from an EMBL/GenBank/DDBJ whole genome shotgun (WGS) entry which is preliminary data.</text>
</comment>
<accession>A0A8T9CAB0</accession>
<proteinExistence type="predicted"/>